<keyword evidence="2" id="KW-1185">Reference proteome</keyword>
<evidence type="ECO:0000313" key="1">
    <source>
        <dbReference type="EMBL" id="GBM94367.1"/>
    </source>
</evidence>
<comment type="caution">
    <text evidence="1">The sequence shown here is derived from an EMBL/GenBank/DDBJ whole genome shotgun (WGS) entry which is preliminary data.</text>
</comment>
<dbReference type="Proteomes" id="UP000499080">
    <property type="component" value="Unassembled WGS sequence"/>
</dbReference>
<gene>
    <name evidence="1" type="ORF">AVEN_41145_1</name>
</gene>
<proteinExistence type="predicted"/>
<protein>
    <submittedName>
        <fullName evidence="1">Uncharacterized protein</fullName>
    </submittedName>
</protein>
<dbReference type="EMBL" id="BGPR01003964">
    <property type="protein sequence ID" value="GBM94367.1"/>
    <property type="molecule type" value="Genomic_DNA"/>
</dbReference>
<name>A0A4Y2JX19_ARAVE</name>
<sequence>MKLLGSLILDSSQLLPRNFEMRPFTIAGAEAELIRGRHANRLLIRIFSPPTGAINHRGKLLNDFWRRPSPPHATESLSVYLSSSSHTRRHAK</sequence>
<accession>A0A4Y2JX19</accession>
<organism evidence="1 2">
    <name type="scientific">Araneus ventricosus</name>
    <name type="common">Orbweaver spider</name>
    <name type="synonym">Epeira ventricosa</name>
    <dbReference type="NCBI Taxonomy" id="182803"/>
    <lineage>
        <taxon>Eukaryota</taxon>
        <taxon>Metazoa</taxon>
        <taxon>Ecdysozoa</taxon>
        <taxon>Arthropoda</taxon>
        <taxon>Chelicerata</taxon>
        <taxon>Arachnida</taxon>
        <taxon>Araneae</taxon>
        <taxon>Araneomorphae</taxon>
        <taxon>Entelegynae</taxon>
        <taxon>Araneoidea</taxon>
        <taxon>Araneidae</taxon>
        <taxon>Araneus</taxon>
    </lineage>
</organism>
<reference evidence="1 2" key="1">
    <citation type="journal article" date="2019" name="Sci. Rep.">
        <title>Orb-weaving spider Araneus ventricosus genome elucidates the spidroin gene catalogue.</title>
        <authorList>
            <person name="Kono N."/>
            <person name="Nakamura H."/>
            <person name="Ohtoshi R."/>
            <person name="Moran D.A.P."/>
            <person name="Shinohara A."/>
            <person name="Yoshida Y."/>
            <person name="Fujiwara M."/>
            <person name="Mori M."/>
            <person name="Tomita M."/>
            <person name="Arakawa K."/>
        </authorList>
    </citation>
    <scope>NUCLEOTIDE SEQUENCE [LARGE SCALE GENOMIC DNA]</scope>
</reference>
<evidence type="ECO:0000313" key="2">
    <source>
        <dbReference type="Proteomes" id="UP000499080"/>
    </source>
</evidence>
<dbReference type="AlphaFoldDB" id="A0A4Y2JX19"/>